<dbReference type="InterPro" id="IPR016181">
    <property type="entry name" value="Acyl_CoA_acyltransferase"/>
</dbReference>
<proteinExistence type="predicted"/>
<evidence type="ECO:0000259" key="1">
    <source>
        <dbReference type="Pfam" id="PF13508"/>
    </source>
</evidence>
<name>A0A9P4UWF8_9PLEO</name>
<dbReference type="Pfam" id="PF13508">
    <property type="entry name" value="Acetyltransf_7"/>
    <property type="match status" value="1"/>
</dbReference>
<dbReference type="InterPro" id="IPR000182">
    <property type="entry name" value="GNAT_dom"/>
</dbReference>
<organism evidence="2 3">
    <name type="scientific">Polyplosphaeria fusca</name>
    <dbReference type="NCBI Taxonomy" id="682080"/>
    <lineage>
        <taxon>Eukaryota</taxon>
        <taxon>Fungi</taxon>
        <taxon>Dikarya</taxon>
        <taxon>Ascomycota</taxon>
        <taxon>Pezizomycotina</taxon>
        <taxon>Dothideomycetes</taxon>
        <taxon>Pleosporomycetidae</taxon>
        <taxon>Pleosporales</taxon>
        <taxon>Tetraplosphaeriaceae</taxon>
        <taxon>Polyplosphaeria</taxon>
    </lineage>
</organism>
<protein>
    <recommendedName>
        <fullName evidence="1">N-acetyltransferase domain-containing protein</fullName>
    </recommendedName>
</protein>
<dbReference type="Gene3D" id="3.40.630.30">
    <property type="match status" value="1"/>
</dbReference>
<accession>A0A9P4UWF8</accession>
<reference evidence="2" key="1">
    <citation type="journal article" date="2020" name="Stud. Mycol.">
        <title>101 Dothideomycetes genomes: a test case for predicting lifestyles and emergence of pathogens.</title>
        <authorList>
            <person name="Haridas S."/>
            <person name="Albert R."/>
            <person name="Binder M."/>
            <person name="Bloem J."/>
            <person name="Labutti K."/>
            <person name="Salamov A."/>
            <person name="Andreopoulos B."/>
            <person name="Baker S."/>
            <person name="Barry K."/>
            <person name="Bills G."/>
            <person name="Bluhm B."/>
            <person name="Cannon C."/>
            <person name="Castanera R."/>
            <person name="Culley D."/>
            <person name="Daum C."/>
            <person name="Ezra D."/>
            <person name="Gonzalez J."/>
            <person name="Henrissat B."/>
            <person name="Kuo A."/>
            <person name="Liang C."/>
            <person name="Lipzen A."/>
            <person name="Lutzoni F."/>
            <person name="Magnuson J."/>
            <person name="Mondo S."/>
            <person name="Nolan M."/>
            <person name="Ohm R."/>
            <person name="Pangilinan J."/>
            <person name="Park H.-J."/>
            <person name="Ramirez L."/>
            <person name="Alfaro M."/>
            <person name="Sun H."/>
            <person name="Tritt A."/>
            <person name="Yoshinaga Y."/>
            <person name="Zwiers L.-H."/>
            <person name="Turgeon B."/>
            <person name="Goodwin S."/>
            <person name="Spatafora J."/>
            <person name="Crous P."/>
            <person name="Grigoriev I."/>
        </authorList>
    </citation>
    <scope>NUCLEOTIDE SEQUENCE</scope>
    <source>
        <strain evidence="2">CBS 125425</strain>
    </source>
</reference>
<evidence type="ECO:0000313" key="2">
    <source>
        <dbReference type="EMBL" id="KAF2727753.1"/>
    </source>
</evidence>
<dbReference type="SUPFAM" id="SSF55729">
    <property type="entry name" value="Acyl-CoA N-acyltransferases (Nat)"/>
    <property type="match status" value="1"/>
</dbReference>
<dbReference type="CDD" id="cd04301">
    <property type="entry name" value="NAT_SF"/>
    <property type="match status" value="1"/>
</dbReference>
<dbReference type="OrthoDB" id="2115692at2759"/>
<dbReference type="PANTHER" id="PTHR42791">
    <property type="entry name" value="GNAT FAMILY ACETYLTRANSFERASE"/>
    <property type="match status" value="1"/>
</dbReference>
<dbReference type="Proteomes" id="UP000799444">
    <property type="component" value="Unassembled WGS sequence"/>
</dbReference>
<gene>
    <name evidence="2" type="ORF">EJ04DRAFT_517063</name>
</gene>
<keyword evidence="3" id="KW-1185">Reference proteome</keyword>
<dbReference type="EMBL" id="ML996314">
    <property type="protein sequence ID" value="KAF2727753.1"/>
    <property type="molecule type" value="Genomic_DNA"/>
</dbReference>
<dbReference type="InterPro" id="IPR052523">
    <property type="entry name" value="Trichothecene_AcTrans"/>
</dbReference>
<dbReference type="PANTHER" id="PTHR42791:SF14">
    <property type="entry name" value="N-ACETYLTRANSFERASE DOMAIN-CONTAINING PROTEIN"/>
    <property type="match status" value="1"/>
</dbReference>
<feature type="domain" description="N-acetyltransferase" evidence="1">
    <location>
        <begin position="129"/>
        <end position="181"/>
    </location>
</feature>
<sequence length="210" mass="23814">MPLQILPMEEADFPGLVNILFSAFSTGMTHKLAKRPLTPEYVQSSIDKHVKCFRTEPDCHYLKVVDTDLNGKMISCAKWRINEQELTEAQAKRMLPEPGEDEEGNLAAQDFMRYLARVRAEYMGRKPFYLLHILVTDPQHQGRGAGAMLIKWGFEGADKAKLKAMLESTESGKPLYTKLGFYDVHKETFDLAKYGGNGLDYSTVMFRDPA</sequence>
<comment type="caution">
    <text evidence="2">The sequence shown here is derived from an EMBL/GenBank/DDBJ whole genome shotgun (WGS) entry which is preliminary data.</text>
</comment>
<dbReference type="AlphaFoldDB" id="A0A9P4UWF8"/>
<dbReference type="GO" id="GO:0016747">
    <property type="term" value="F:acyltransferase activity, transferring groups other than amino-acyl groups"/>
    <property type="evidence" value="ECO:0007669"/>
    <property type="project" value="InterPro"/>
</dbReference>
<evidence type="ECO:0000313" key="3">
    <source>
        <dbReference type="Proteomes" id="UP000799444"/>
    </source>
</evidence>